<dbReference type="EMBL" id="BMML01000013">
    <property type="protein sequence ID" value="GGN23030.1"/>
    <property type="molecule type" value="Genomic_DNA"/>
</dbReference>
<keyword evidence="2" id="KW-0349">Heme</keyword>
<feature type="compositionally biased region" description="Basic and acidic residues" evidence="7">
    <location>
        <begin position="57"/>
        <end position="66"/>
    </location>
</feature>
<dbReference type="Proteomes" id="UP000653411">
    <property type="component" value="Unassembled WGS sequence"/>
</dbReference>
<accession>A0A917XG73</accession>
<dbReference type="GO" id="GO:0020037">
    <property type="term" value="F:heme binding"/>
    <property type="evidence" value="ECO:0007669"/>
    <property type="project" value="InterPro"/>
</dbReference>
<keyword evidence="5" id="KW-0408">Iron</keyword>
<dbReference type="GO" id="GO:0005506">
    <property type="term" value="F:iron ion binding"/>
    <property type="evidence" value="ECO:0007669"/>
    <property type="project" value="InterPro"/>
</dbReference>
<keyword evidence="9" id="KW-1185">Reference proteome</keyword>
<dbReference type="GO" id="GO:0004497">
    <property type="term" value="F:monooxygenase activity"/>
    <property type="evidence" value="ECO:0007669"/>
    <property type="project" value="UniProtKB-KW"/>
</dbReference>
<proteinExistence type="inferred from homology"/>
<comment type="similarity">
    <text evidence="1">Belongs to the cytochrome P450 family.</text>
</comment>
<dbReference type="PRINTS" id="PR00359">
    <property type="entry name" value="BP450"/>
</dbReference>
<dbReference type="PRINTS" id="PR00385">
    <property type="entry name" value="P450"/>
</dbReference>
<keyword evidence="4" id="KW-0560">Oxidoreductase</keyword>
<sequence>MASTLLKRILHPDSRPHPWDLYADLREEVVSVQDDGTHVVSGYDEITALLRDPRVSVDRSKADADSRGGAQTQPAGQSPVFLVRDNPGHDRLRGQAMRHFGPPELADGVEALRPMVEDLVRRHVDRLTGHTEFDLVAEVAYPVPVLVVCHLLGIPFQDALALGGHAEEAVRGAEFQVDPHDPEVTAARTHAQEELSAYFAAHIERLRANPGDDMVSRMIHDDGPGGRMTMPELLGTVNMLFVGGHETTVNLIANSLLLLLRHPDQLARLRADPALAAGAVEETLRLEPSVHMRPRIAVDDIRVGDQVIPRGSSIILNLAAANRDPRRFTDPDTFDITRTDNAHLSFAGGIHYCFGAALGRLEGQIAVRELTRRLVNPRLLQDPPPYRVPADLRGPSALRLAVDGVRAA</sequence>
<evidence type="ECO:0000256" key="4">
    <source>
        <dbReference type="ARBA" id="ARBA00023002"/>
    </source>
</evidence>
<dbReference type="InterPro" id="IPR036396">
    <property type="entry name" value="Cyt_P450_sf"/>
</dbReference>
<name>A0A917XG73_9ACTN</name>
<keyword evidence="3" id="KW-0479">Metal-binding</keyword>
<evidence type="ECO:0000256" key="6">
    <source>
        <dbReference type="ARBA" id="ARBA00023033"/>
    </source>
</evidence>
<dbReference type="FunFam" id="1.10.630.10:FF:000018">
    <property type="entry name" value="Cytochrome P450 monooxygenase"/>
    <property type="match status" value="1"/>
</dbReference>
<evidence type="ECO:0000256" key="1">
    <source>
        <dbReference type="ARBA" id="ARBA00010617"/>
    </source>
</evidence>
<protein>
    <submittedName>
        <fullName evidence="8">Cytochrome P450</fullName>
    </submittedName>
</protein>
<reference evidence="8" key="1">
    <citation type="journal article" date="2014" name="Int. J. Syst. Evol. Microbiol.">
        <title>Complete genome sequence of Corynebacterium casei LMG S-19264T (=DSM 44701T), isolated from a smear-ripened cheese.</title>
        <authorList>
            <consortium name="US DOE Joint Genome Institute (JGI-PGF)"/>
            <person name="Walter F."/>
            <person name="Albersmeier A."/>
            <person name="Kalinowski J."/>
            <person name="Ruckert C."/>
        </authorList>
    </citation>
    <scope>NUCLEOTIDE SEQUENCE</scope>
    <source>
        <strain evidence="8">CGMCC 4.7110</strain>
    </source>
</reference>
<dbReference type="PANTHER" id="PTHR46696:SF1">
    <property type="entry name" value="CYTOCHROME P450 YJIB-RELATED"/>
    <property type="match status" value="1"/>
</dbReference>
<keyword evidence="6" id="KW-0503">Monooxygenase</keyword>
<dbReference type="RefSeq" id="WP_189265511.1">
    <property type="nucleotide sequence ID" value="NZ_BMML01000013.1"/>
</dbReference>
<dbReference type="CDD" id="cd20625">
    <property type="entry name" value="CYP164-like"/>
    <property type="match status" value="1"/>
</dbReference>
<evidence type="ECO:0000256" key="7">
    <source>
        <dbReference type="SAM" id="MobiDB-lite"/>
    </source>
</evidence>
<evidence type="ECO:0000256" key="2">
    <source>
        <dbReference type="ARBA" id="ARBA00022617"/>
    </source>
</evidence>
<dbReference type="InterPro" id="IPR002397">
    <property type="entry name" value="Cyt_P450_B"/>
</dbReference>
<comment type="caution">
    <text evidence="8">The sequence shown here is derived from an EMBL/GenBank/DDBJ whole genome shotgun (WGS) entry which is preliminary data.</text>
</comment>
<evidence type="ECO:0000256" key="3">
    <source>
        <dbReference type="ARBA" id="ARBA00022723"/>
    </source>
</evidence>
<evidence type="ECO:0000313" key="8">
    <source>
        <dbReference type="EMBL" id="GGN23030.1"/>
    </source>
</evidence>
<dbReference type="Gene3D" id="1.10.630.10">
    <property type="entry name" value="Cytochrome P450"/>
    <property type="match status" value="1"/>
</dbReference>
<dbReference type="Pfam" id="PF00067">
    <property type="entry name" value="p450"/>
    <property type="match status" value="1"/>
</dbReference>
<dbReference type="InterPro" id="IPR001128">
    <property type="entry name" value="Cyt_P450"/>
</dbReference>
<gene>
    <name evidence="8" type="ORF">GCM10011578_055080</name>
</gene>
<organism evidence="8 9">
    <name type="scientific">Streptomyces fuscichromogenes</name>
    <dbReference type="NCBI Taxonomy" id="1324013"/>
    <lineage>
        <taxon>Bacteria</taxon>
        <taxon>Bacillati</taxon>
        <taxon>Actinomycetota</taxon>
        <taxon>Actinomycetes</taxon>
        <taxon>Kitasatosporales</taxon>
        <taxon>Streptomycetaceae</taxon>
        <taxon>Streptomyces</taxon>
    </lineage>
</organism>
<dbReference type="GO" id="GO:0016705">
    <property type="term" value="F:oxidoreductase activity, acting on paired donors, with incorporation or reduction of molecular oxygen"/>
    <property type="evidence" value="ECO:0007669"/>
    <property type="project" value="InterPro"/>
</dbReference>
<feature type="region of interest" description="Disordered" evidence="7">
    <location>
        <begin position="57"/>
        <end position="88"/>
    </location>
</feature>
<evidence type="ECO:0000256" key="5">
    <source>
        <dbReference type="ARBA" id="ARBA00023004"/>
    </source>
</evidence>
<reference evidence="8" key="2">
    <citation type="submission" date="2020-09" db="EMBL/GenBank/DDBJ databases">
        <authorList>
            <person name="Sun Q."/>
            <person name="Zhou Y."/>
        </authorList>
    </citation>
    <scope>NUCLEOTIDE SEQUENCE</scope>
    <source>
        <strain evidence="8">CGMCC 4.7110</strain>
    </source>
</reference>
<dbReference type="AlphaFoldDB" id="A0A917XG73"/>
<dbReference type="SUPFAM" id="SSF48264">
    <property type="entry name" value="Cytochrome P450"/>
    <property type="match status" value="1"/>
</dbReference>
<dbReference type="PANTHER" id="PTHR46696">
    <property type="entry name" value="P450, PUTATIVE (EUROFUNG)-RELATED"/>
    <property type="match status" value="1"/>
</dbReference>
<evidence type="ECO:0000313" key="9">
    <source>
        <dbReference type="Proteomes" id="UP000653411"/>
    </source>
</evidence>